<gene>
    <name evidence="1" type="ORF">CLODIP_2_CD11239</name>
</gene>
<proteinExistence type="predicted"/>
<dbReference type="EMBL" id="CADEPI010000161">
    <property type="protein sequence ID" value="CAB3378250.1"/>
    <property type="molecule type" value="Genomic_DNA"/>
</dbReference>
<organism evidence="1 2">
    <name type="scientific">Cloeon dipterum</name>
    <dbReference type="NCBI Taxonomy" id="197152"/>
    <lineage>
        <taxon>Eukaryota</taxon>
        <taxon>Metazoa</taxon>
        <taxon>Ecdysozoa</taxon>
        <taxon>Arthropoda</taxon>
        <taxon>Hexapoda</taxon>
        <taxon>Insecta</taxon>
        <taxon>Pterygota</taxon>
        <taxon>Palaeoptera</taxon>
        <taxon>Ephemeroptera</taxon>
        <taxon>Pisciforma</taxon>
        <taxon>Baetidae</taxon>
        <taxon>Cloeon</taxon>
    </lineage>
</organism>
<comment type="caution">
    <text evidence="1">The sequence shown here is derived from an EMBL/GenBank/DDBJ whole genome shotgun (WGS) entry which is preliminary data.</text>
</comment>
<dbReference type="Proteomes" id="UP000494165">
    <property type="component" value="Unassembled WGS sequence"/>
</dbReference>
<keyword evidence="2" id="KW-1185">Reference proteome</keyword>
<dbReference type="AlphaFoldDB" id="A0A8S1D3P1"/>
<evidence type="ECO:0000313" key="1">
    <source>
        <dbReference type="EMBL" id="CAB3378250.1"/>
    </source>
</evidence>
<sequence length="200" mass="22934">MEKSAGRDGTGWNISWIPKTPSTVETGSTGVSDWLKKNKQKCETCSKGGKKCCRRDFKYPCLPNCECVLIQVWANLTLTDNIRKDNEERRKYEKKFPPAPRISCDQKFLNAWRVKPAVTMQCQKWHSLKRSIITPPTKDTKGINYLWQGWDHYDSKKKIDQHSGMLSIIFFLAFATTASNYGGNPINQDGITQSKPQRKL</sequence>
<protein>
    <submittedName>
        <fullName evidence="1">Uncharacterized protein</fullName>
    </submittedName>
</protein>
<name>A0A8S1D3P1_9INSE</name>
<accession>A0A8S1D3P1</accession>
<reference evidence="1 2" key="1">
    <citation type="submission" date="2020-04" db="EMBL/GenBank/DDBJ databases">
        <authorList>
            <person name="Alioto T."/>
            <person name="Alioto T."/>
            <person name="Gomez Garrido J."/>
        </authorList>
    </citation>
    <scope>NUCLEOTIDE SEQUENCE [LARGE SCALE GENOMIC DNA]</scope>
</reference>
<evidence type="ECO:0000313" key="2">
    <source>
        <dbReference type="Proteomes" id="UP000494165"/>
    </source>
</evidence>